<dbReference type="PROSITE" id="PS50041">
    <property type="entry name" value="C_TYPE_LECTIN_2"/>
    <property type="match status" value="1"/>
</dbReference>
<dbReference type="InterPro" id="IPR016186">
    <property type="entry name" value="C-type_lectin-like/link_sf"/>
</dbReference>
<protein>
    <submittedName>
        <fullName evidence="4">C-type lectin domain family 4 member D</fullName>
    </submittedName>
</protein>
<dbReference type="InterPro" id="IPR001304">
    <property type="entry name" value="C-type_lectin-like"/>
</dbReference>
<dbReference type="Pfam" id="PF00059">
    <property type="entry name" value="Lectin_C"/>
    <property type="match status" value="1"/>
</dbReference>
<reference evidence="4" key="1">
    <citation type="submission" date="2015-10" db="EMBL/GenBank/DDBJ databases">
        <title>FRAMA: From RNA-seq data to annotated mRNA assemblies.</title>
        <authorList>
            <person name="Bens M."/>
            <person name="Sahm A."/>
            <person name="Jahn N."/>
            <person name="Morhart M."/>
            <person name="Holtze S."/>
            <person name="Hildebrandt T.B."/>
            <person name="Platzer M."/>
            <person name="Szafranski K."/>
        </authorList>
    </citation>
    <scope>NUCLEOTIDE SEQUENCE</scope>
    <source>
        <tissue evidence="4">Skin</tissue>
    </source>
</reference>
<gene>
    <name evidence="4" type="primary">CLEC4D</name>
</gene>
<dbReference type="EMBL" id="GEBF01001583">
    <property type="protein sequence ID" value="JAO02050.1"/>
    <property type="molecule type" value="Transcribed_RNA"/>
</dbReference>
<evidence type="ECO:0000256" key="2">
    <source>
        <dbReference type="SAM" id="Phobius"/>
    </source>
</evidence>
<sequence length="218" mass="25030">MRLVEPQRKGCQHSQMVLWVVASVFITLLGACFIANCLVTHHNFVCCRRGTNMFKLPEYHRKLTCIRQTSGQKGDTWNCCPAGWRASQSNCFFPFNDNMTWADSERNCSGMGAHLASIVSDAEQNFTTKILNEIFSYLIGLKSENARGQWRWIDGTPFNPHIGIHTLSFRLWHENELNNIQKEDCAVLVHDRDIWGWNDFPCNLKTSRICKIPGAVFM</sequence>
<proteinExistence type="predicted"/>
<keyword evidence="2" id="KW-0812">Transmembrane</keyword>
<accession>A0A0P6K749</accession>
<dbReference type="InterPro" id="IPR033989">
    <property type="entry name" value="CD209-like_CTLD"/>
</dbReference>
<dbReference type="SUPFAM" id="SSF56436">
    <property type="entry name" value="C-type lectin-like"/>
    <property type="match status" value="1"/>
</dbReference>
<feature type="domain" description="C-type lectin" evidence="3">
    <location>
        <begin position="87"/>
        <end position="211"/>
    </location>
</feature>
<dbReference type="AlphaFoldDB" id="A0A0P6K749"/>
<dbReference type="CDD" id="cd03590">
    <property type="entry name" value="CLECT_DC-SIGN_like"/>
    <property type="match status" value="1"/>
</dbReference>
<evidence type="ECO:0000259" key="3">
    <source>
        <dbReference type="PROSITE" id="PS50041"/>
    </source>
</evidence>
<dbReference type="InterPro" id="IPR016187">
    <property type="entry name" value="CTDL_fold"/>
</dbReference>
<dbReference type="InterPro" id="IPR050111">
    <property type="entry name" value="C-type_lectin/snaclec_domain"/>
</dbReference>
<name>A0A0P6K749_HETGA</name>
<dbReference type="SMART" id="SM00034">
    <property type="entry name" value="CLECT"/>
    <property type="match status" value="1"/>
</dbReference>
<dbReference type="GO" id="GO:0030246">
    <property type="term" value="F:carbohydrate binding"/>
    <property type="evidence" value="ECO:0007669"/>
    <property type="project" value="UniProtKB-KW"/>
</dbReference>
<feature type="transmembrane region" description="Helical" evidence="2">
    <location>
        <begin position="16"/>
        <end position="39"/>
    </location>
</feature>
<evidence type="ECO:0000313" key="4">
    <source>
        <dbReference type="EMBL" id="JAO02050.1"/>
    </source>
</evidence>
<keyword evidence="1 4" id="KW-0430">Lectin</keyword>
<evidence type="ECO:0000256" key="1">
    <source>
        <dbReference type="ARBA" id="ARBA00022734"/>
    </source>
</evidence>
<dbReference type="PROSITE" id="PS51257">
    <property type="entry name" value="PROKAR_LIPOPROTEIN"/>
    <property type="match status" value="1"/>
</dbReference>
<organism evidence="4">
    <name type="scientific">Heterocephalus glaber</name>
    <name type="common">Naked mole rat</name>
    <dbReference type="NCBI Taxonomy" id="10181"/>
    <lineage>
        <taxon>Eukaryota</taxon>
        <taxon>Metazoa</taxon>
        <taxon>Chordata</taxon>
        <taxon>Craniata</taxon>
        <taxon>Vertebrata</taxon>
        <taxon>Euteleostomi</taxon>
        <taxon>Mammalia</taxon>
        <taxon>Eutheria</taxon>
        <taxon>Euarchontoglires</taxon>
        <taxon>Glires</taxon>
        <taxon>Rodentia</taxon>
        <taxon>Hystricomorpha</taxon>
        <taxon>Bathyergidae</taxon>
        <taxon>Heterocephalus</taxon>
    </lineage>
</organism>
<keyword evidence="2" id="KW-1133">Transmembrane helix</keyword>
<dbReference type="Gene3D" id="3.10.100.10">
    <property type="entry name" value="Mannose-Binding Protein A, subunit A"/>
    <property type="match status" value="1"/>
</dbReference>
<keyword evidence="2" id="KW-0472">Membrane</keyword>
<dbReference type="PANTHER" id="PTHR22803">
    <property type="entry name" value="MANNOSE, PHOSPHOLIPASE, LECTIN RECEPTOR RELATED"/>
    <property type="match status" value="1"/>
</dbReference>